<organism evidence="1 2">
    <name type="scientific">Pleurodeles waltl</name>
    <name type="common">Iberian ribbed newt</name>
    <dbReference type="NCBI Taxonomy" id="8319"/>
    <lineage>
        <taxon>Eukaryota</taxon>
        <taxon>Metazoa</taxon>
        <taxon>Chordata</taxon>
        <taxon>Craniata</taxon>
        <taxon>Vertebrata</taxon>
        <taxon>Euteleostomi</taxon>
        <taxon>Amphibia</taxon>
        <taxon>Batrachia</taxon>
        <taxon>Caudata</taxon>
        <taxon>Salamandroidea</taxon>
        <taxon>Salamandridae</taxon>
        <taxon>Pleurodelinae</taxon>
        <taxon>Pleurodeles</taxon>
    </lineage>
</organism>
<proteinExistence type="predicted"/>
<sequence length="82" mass="9352">MTKIGKRQAVRNTEALRYLNLPPQAEPQLSMTTKVRQIGTQERGAVAYEHTLPQTSDHFLAFTPEYQLVAVWSDRLNHDSAQ</sequence>
<comment type="caution">
    <text evidence="1">The sequence shown here is derived from an EMBL/GenBank/DDBJ whole genome shotgun (WGS) entry which is preliminary data.</text>
</comment>
<evidence type="ECO:0000313" key="2">
    <source>
        <dbReference type="Proteomes" id="UP001066276"/>
    </source>
</evidence>
<protein>
    <submittedName>
        <fullName evidence="1">Uncharacterized protein</fullName>
    </submittedName>
</protein>
<reference evidence="1" key="1">
    <citation type="journal article" date="2022" name="bioRxiv">
        <title>Sequencing and chromosome-scale assembly of the giantPleurodeles waltlgenome.</title>
        <authorList>
            <person name="Brown T."/>
            <person name="Elewa A."/>
            <person name="Iarovenko S."/>
            <person name="Subramanian E."/>
            <person name="Araus A.J."/>
            <person name="Petzold A."/>
            <person name="Susuki M."/>
            <person name="Suzuki K.-i.T."/>
            <person name="Hayashi T."/>
            <person name="Toyoda A."/>
            <person name="Oliveira C."/>
            <person name="Osipova E."/>
            <person name="Leigh N.D."/>
            <person name="Simon A."/>
            <person name="Yun M.H."/>
        </authorList>
    </citation>
    <scope>NUCLEOTIDE SEQUENCE</scope>
    <source>
        <strain evidence="1">20211129_DDA</strain>
        <tissue evidence="1">Liver</tissue>
    </source>
</reference>
<dbReference type="EMBL" id="JANPWB010000008">
    <property type="protein sequence ID" value="KAJ1163466.1"/>
    <property type="molecule type" value="Genomic_DNA"/>
</dbReference>
<gene>
    <name evidence="1" type="ORF">NDU88_003924</name>
</gene>
<dbReference type="AlphaFoldDB" id="A0AAV7SHH6"/>
<accession>A0AAV7SHH6</accession>
<evidence type="ECO:0000313" key="1">
    <source>
        <dbReference type="EMBL" id="KAJ1163466.1"/>
    </source>
</evidence>
<keyword evidence="2" id="KW-1185">Reference proteome</keyword>
<name>A0AAV7SHH6_PLEWA</name>
<dbReference type="Proteomes" id="UP001066276">
    <property type="component" value="Chromosome 4_2"/>
</dbReference>